<evidence type="ECO:0000313" key="3">
    <source>
        <dbReference type="Proteomes" id="UP000613177"/>
    </source>
</evidence>
<feature type="transmembrane region" description="Helical" evidence="1">
    <location>
        <begin position="97"/>
        <end position="116"/>
    </location>
</feature>
<keyword evidence="1" id="KW-1133">Transmembrane helix</keyword>
<dbReference type="EMBL" id="JAEPRE010000320">
    <property type="protein sequence ID" value="KAG2229032.1"/>
    <property type="molecule type" value="Genomic_DNA"/>
</dbReference>
<feature type="transmembrane region" description="Helical" evidence="1">
    <location>
        <begin position="169"/>
        <end position="190"/>
    </location>
</feature>
<keyword evidence="3" id="KW-1185">Reference proteome</keyword>
<dbReference type="OrthoDB" id="2373093at2759"/>
<organism evidence="2 3">
    <name type="scientific">Thamnidium elegans</name>
    <dbReference type="NCBI Taxonomy" id="101142"/>
    <lineage>
        <taxon>Eukaryota</taxon>
        <taxon>Fungi</taxon>
        <taxon>Fungi incertae sedis</taxon>
        <taxon>Mucoromycota</taxon>
        <taxon>Mucoromycotina</taxon>
        <taxon>Mucoromycetes</taxon>
        <taxon>Mucorales</taxon>
        <taxon>Mucorineae</taxon>
        <taxon>Mucoraceae</taxon>
        <taxon>Thamnidium</taxon>
    </lineage>
</organism>
<comment type="caution">
    <text evidence="2">The sequence shown here is derived from an EMBL/GenBank/DDBJ whole genome shotgun (WGS) entry which is preliminary data.</text>
</comment>
<accession>A0A8H7SJ08</accession>
<sequence>MSSLSRSRSLKTQRKTVLQKKRPSTWTCHTKRLSTRHTISPRVSKWCQRMSTKSINDATFQFFHQRQTTISTLTTHSEAVTPFLAPQNNNIFHVQSILFLFGFLWFPCWWVAAYWFKIEPDRLNREEKQVVMIHPSLLANGKTCSKSFWVSPVQEKFGTVELFYRWNKVMSLVSVGLVVCIVCLVIWYYVGYH</sequence>
<evidence type="ECO:0000313" key="2">
    <source>
        <dbReference type="EMBL" id="KAG2229032.1"/>
    </source>
</evidence>
<dbReference type="AlphaFoldDB" id="A0A8H7SJ08"/>
<keyword evidence="1" id="KW-0472">Membrane</keyword>
<protein>
    <submittedName>
        <fullName evidence="2">Uncharacterized protein</fullName>
    </submittedName>
</protein>
<keyword evidence="1" id="KW-0812">Transmembrane</keyword>
<gene>
    <name evidence="2" type="ORF">INT48_009588</name>
</gene>
<proteinExistence type="predicted"/>
<dbReference type="Proteomes" id="UP000613177">
    <property type="component" value="Unassembled WGS sequence"/>
</dbReference>
<name>A0A8H7SJ08_9FUNG</name>
<reference evidence="2" key="1">
    <citation type="submission" date="2021-01" db="EMBL/GenBank/DDBJ databases">
        <title>Metabolic potential, ecology and presence of endohyphal bacteria is reflected in genomic diversity of Mucoromycotina.</title>
        <authorList>
            <person name="Muszewska A."/>
            <person name="Okrasinska A."/>
            <person name="Steczkiewicz K."/>
            <person name="Drgas O."/>
            <person name="Orlowska M."/>
            <person name="Perlinska-Lenart U."/>
            <person name="Aleksandrzak-Piekarczyk T."/>
            <person name="Szatraj K."/>
            <person name="Zielenkiewicz U."/>
            <person name="Pilsyk S."/>
            <person name="Malc E."/>
            <person name="Mieczkowski P."/>
            <person name="Kruszewska J.S."/>
            <person name="Biernat P."/>
            <person name="Pawlowska J."/>
        </authorList>
    </citation>
    <scope>NUCLEOTIDE SEQUENCE</scope>
    <source>
        <strain evidence="2">WA0000018081</strain>
    </source>
</reference>
<evidence type="ECO:0000256" key="1">
    <source>
        <dbReference type="SAM" id="Phobius"/>
    </source>
</evidence>